<organism evidence="2 3">
    <name type="scientific">Candidatus Kaiserbacteria bacterium CG10_big_fil_rev_8_21_14_0_10_51_14</name>
    <dbReference type="NCBI Taxonomy" id="1974610"/>
    <lineage>
        <taxon>Bacteria</taxon>
        <taxon>Candidatus Kaiseribacteriota</taxon>
    </lineage>
</organism>
<accession>A0A2H0UB32</accession>
<evidence type="ECO:0000259" key="1">
    <source>
        <dbReference type="Pfam" id="PF20530"/>
    </source>
</evidence>
<gene>
    <name evidence="2" type="ORF">COU18_03045</name>
</gene>
<dbReference type="InterPro" id="IPR046633">
    <property type="entry name" value="DUF6745"/>
</dbReference>
<sequence length="103" mass="11878">MSEEKKLPNRIRTPEDAELWRPIVGEQGYNGLLRALKDGVSFWVFQSVSEVLYDGDLTDDEKVATLKILIKEHEEGRKFCGWMRRPPSTRFRDMLADLGGCPH</sequence>
<dbReference type="Proteomes" id="UP000231192">
    <property type="component" value="Unassembled WGS sequence"/>
</dbReference>
<comment type="caution">
    <text evidence="2">The sequence shown here is derived from an EMBL/GenBank/DDBJ whole genome shotgun (WGS) entry which is preliminary data.</text>
</comment>
<evidence type="ECO:0000313" key="2">
    <source>
        <dbReference type="EMBL" id="PIR83634.1"/>
    </source>
</evidence>
<dbReference type="EMBL" id="PFBK01000008">
    <property type="protein sequence ID" value="PIR83634.1"/>
    <property type="molecule type" value="Genomic_DNA"/>
</dbReference>
<proteinExistence type="predicted"/>
<evidence type="ECO:0000313" key="3">
    <source>
        <dbReference type="Proteomes" id="UP000231192"/>
    </source>
</evidence>
<protein>
    <recommendedName>
        <fullName evidence="1">DUF6745 domain-containing protein</fullName>
    </recommendedName>
</protein>
<dbReference type="AlphaFoldDB" id="A0A2H0UB32"/>
<dbReference type="Pfam" id="PF20530">
    <property type="entry name" value="DUF6745"/>
    <property type="match status" value="1"/>
</dbReference>
<name>A0A2H0UB32_9BACT</name>
<reference evidence="3" key="1">
    <citation type="submission" date="2017-09" db="EMBL/GenBank/DDBJ databases">
        <title>Depth-based differentiation of microbial function through sediment-hosted aquifers and enrichment of novel symbionts in the deep terrestrial subsurface.</title>
        <authorList>
            <person name="Probst A.J."/>
            <person name="Ladd B."/>
            <person name="Jarett J.K."/>
            <person name="Geller-Mcgrath D.E."/>
            <person name="Sieber C.M.K."/>
            <person name="Emerson J.B."/>
            <person name="Anantharaman K."/>
            <person name="Thomas B.C."/>
            <person name="Malmstrom R."/>
            <person name="Stieglmeier M."/>
            <person name="Klingl A."/>
            <person name="Woyke T."/>
            <person name="Ryan C.M."/>
            <person name="Banfield J.F."/>
        </authorList>
    </citation>
    <scope>NUCLEOTIDE SEQUENCE [LARGE SCALE GENOMIC DNA]</scope>
</reference>
<feature type="domain" description="DUF6745" evidence="1">
    <location>
        <begin position="7"/>
        <end position="90"/>
    </location>
</feature>